<keyword evidence="1" id="KW-0472">Membrane</keyword>
<reference evidence="4" key="1">
    <citation type="submission" date="2011-02" db="EMBL/GenBank/DDBJ databases">
        <title>The genome of the leaf-cutting ant Acromyrmex echinatior suggests key adaptations to social evolution and fungus farming.</title>
        <authorList>
            <person name="Nygaard S."/>
            <person name="Zhang G."/>
        </authorList>
    </citation>
    <scope>NUCLEOTIDE SEQUENCE</scope>
</reference>
<dbReference type="FunCoup" id="F4X390">
    <property type="interactions" value="4"/>
</dbReference>
<evidence type="ECO:0000313" key="4">
    <source>
        <dbReference type="EMBL" id="EGI59071.1"/>
    </source>
</evidence>
<dbReference type="EMBL" id="GL888609">
    <property type="protein sequence ID" value="EGI59071.1"/>
    <property type="molecule type" value="Genomic_DNA"/>
</dbReference>
<evidence type="ECO:0000313" key="5">
    <source>
        <dbReference type="Proteomes" id="UP000007755"/>
    </source>
</evidence>
<dbReference type="InParanoid" id="F4X390"/>
<evidence type="ECO:0000256" key="2">
    <source>
        <dbReference type="SAM" id="SignalP"/>
    </source>
</evidence>
<evidence type="ECO:0000256" key="1">
    <source>
        <dbReference type="SAM" id="Phobius"/>
    </source>
</evidence>
<feature type="transmembrane region" description="Helical" evidence="1">
    <location>
        <begin position="318"/>
        <end position="338"/>
    </location>
</feature>
<sequence length="405" mass="44945">MKPANMRMCVLLVHVVLVAITLANGDKIDIPIPCRNTSDCRNMSLPGDAFCQKGYCMCPRLDNDAEACSSINTSMHENKTSGSLLYRRCKHEQDCLFEGGICNYTISQCTCLKNYVPSSNLKSCVQKIDSFEVSCTDKNQCLAFLANTTCENSTCICISGYYHIDNACWKMAGYAEPCTKNQECSHIEGNICTDNKTCGCAAETVLNTNGTKCLTAAKKIQDECTESVQCTFEFSACVNNVCQCREDFHYEREMTRCFPNKAIGNECVDNYECYQAEDYKNDPPVKSMTCDSNICTCADNYILNVEDKCISKSAGSSLMMSLSILVCVISLTKILLLHDCRRRRQIIRRNGGKVEKPVEEASSEGTTEHCTVNRFASLCGVQSPAHIAIASIYFVDVMPKVPKDK</sequence>
<proteinExistence type="predicted"/>
<dbReference type="PANTHER" id="PTHR39069:SF8">
    <property type="entry name" value="FI17111P1"/>
    <property type="match status" value="1"/>
</dbReference>
<evidence type="ECO:0000259" key="3">
    <source>
        <dbReference type="Pfam" id="PF01683"/>
    </source>
</evidence>
<dbReference type="AlphaFoldDB" id="F4X390"/>
<feature type="signal peptide" evidence="2">
    <location>
        <begin position="1"/>
        <end position="25"/>
    </location>
</feature>
<keyword evidence="1" id="KW-1133">Transmembrane helix</keyword>
<dbReference type="STRING" id="103372.F4X390"/>
<keyword evidence="5" id="KW-1185">Reference proteome</keyword>
<gene>
    <name evidence="4" type="ORF">G5I_12783</name>
</gene>
<protein>
    <recommendedName>
        <fullName evidence="3">EB domain-containing protein</fullName>
    </recommendedName>
</protein>
<name>F4X390_ACREC</name>
<dbReference type="PANTHER" id="PTHR39069">
    <property type="entry name" value="ECDYSONE-INDUCIBLE GENE E1, ISOFORM A"/>
    <property type="match status" value="1"/>
</dbReference>
<feature type="domain" description="EB" evidence="3">
    <location>
        <begin position="211"/>
        <end position="250"/>
    </location>
</feature>
<keyword evidence="1" id="KW-0812">Transmembrane</keyword>
<dbReference type="eggNOG" id="KOG1218">
    <property type="taxonomic scope" value="Eukaryota"/>
</dbReference>
<dbReference type="InterPro" id="IPR006149">
    <property type="entry name" value="EB_dom"/>
</dbReference>
<dbReference type="OrthoDB" id="5912242at2759"/>
<feature type="domain" description="EB" evidence="3">
    <location>
        <begin position="255"/>
        <end position="309"/>
    </location>
</feature>
<keyword evidence="2" id="KW-0732">Signal</keyword>
<dbReference type="Proteomes" id="UP000007755">
    <property type="component" value="Unassembled WGS sequence"/>
</dbReference>
<organism evidence="5">
    <name type="scientific">Acromyrmex echinatior</name>
    <name type="common">Panamanian leafcutter ant</name>
    <name type="synonym">Acromyrmex octospinosus echinatior</name>
    <dbReference type="NCBI Taxonomy" id="103372"/>
    <lineage>
        <taxon>Eukaryota</taxon>
        <taxon>Metazoa</taxon>
        <taxon>Ecdysozoa</taxon>
        <taxon>Arthropoda</taxon>
        <taxon>Hexapoda</taxon>
        <taxon>Insecta</taxon>
        <taxon>Pterygota</taxon>
        <taxon>Neoptera</taxon>
        <taxon>Endopterygota</taxon>
        <taxon>Hymenoptera</taxon>
        <taxon>Apocrita</taxon>
        <taxon>Aculeata</taxon>
        <taxon>Formicoidea</taxon>
        <taxon>Formicidae</taxon>
        <taxon>Myrmicinae</taxon>
        <taxon>Acromyrmex</taxon>
    </lineage>
</organism>
<feature type="chain" id="PRO_5003319259" description="EB domain-containing protein" evidence="2">
    <location>
        <begin position="26"/>
        <end position="405"/>
    </location>
</feature>
<dbReference type="Pfam" id="PF01683">
    <property type="entry name" value="EB"/>
    <property type="match status" value="2"/>
</dbReference>
<accession>F4X390</accession>